<reference evidence="2" key="1">
    <citation type="submission" date="2025-05" db="UniProtKB">
        <authorList>
            <consortium name="Ensembl"/>
        </authorList>
    </citation>
    <scope>IDENTIFICATION</scope>
</reference>
<dbReference type="AlphaFoldDB" id="A0A8D0BZJ3"/>
<dbReference type="Ensembl" id="ENSSMRT00000018047.1">
    <property type="protein sequence ID" value="ENSSMRP00000015463.1"/>
    <property type="gene ID" value="ENSSMRG00000012024.1"/>
</dbReference>
<organism evidence="2 3">
    <name type="scientific">Salvator merianae</name>
    <name type="common">Argentine black and white tegu</name>
    <name type="synonym">Tupinambis merianae</name>
    <dbReference type="NCBI Taxonomy" id="96440"/>
    <lineage>
        <taxon>Eukaryota</taxon>
        <taxon>Metazoa</taxon>
        <taxon>Chordata</taxon>
        <taxon>Craniata</taxon>
        <taxon>Vertebrata</taxon>
        <taxon>Euteleostomi</taxon>
        <taxon>Lepidosauria</taxon>
        <taxon>Squamata</taxon>
        <taxon>Bifurcata</taxon>
        <taxon>Unidentata</taxon>
        <taxon>Episquamata</taxon>
        <taxon>Laterata</taxon>
        <taxon>Teiioidea</taxon>
        <taxon>Teiidae</taxon>
        <taxon>Salvator</taxon>
    </lineage>
</organism>
<keyword evidence="1" id="KW-1133">Transmembrane helix</keyword>
<dbReference type="Ensembl" id="ENSSMRT00000018046.1">
    <property type="protein sequence ID" value="ENSSMRP00000015462.1"/>
    <property type="gene ID" value="ENSSMRG00000012024.1"/>
</dbReference>
<dbReference type="Proteomes" id="UP000694421">
    <property type="component" value="Unplaced"/>
</dbReference>
<feature type="transmembrane region" description="Helical" evidence="1">
    <location>
        <begin position="93"/>
        <end position="114"/>
    </location>
</feature>
<dbReference type="PANTHER" id="PTHR33444">
    <property type="entry name" value="SI:DKEY-19B23.12-RELATED"/>
    <property type="match status" value="1"/>
</dbReference>
<protein>
    <recommendedName>
        <fullName evidence="4">Transmembrane protein 272</fullName>
    </recommendedName>
</protein>
<dbReference type="PANTHER" id="PTHR33444:SF10">
    <property type="entry name" value="NOVEL PROTEIN"/>
    <property type="match status" value="1"/>
</dbReference>
<keyword evidence="3" id="KW-1185">Reference proteome</keyword>
<evidence type="ECO:0008006" key="4">
    <source>
        <dbReference type="Google" id="ProtNLM"/>
    </source>
</evidence>
<dbReference type="Ensembl" id="ENSSMRT00000018049.1">
    <property type="protein sequence ID" value="ENSSMRP00000015465.1"/>
    <property type="gene ID" value="ENSSMRG00000012024.1"/>
</dbReference>
<dbReference type="GeneTree" id="ENSGT00940000165960"/>
<evidence type="ECO:0000256" key="1">
    <source>
        <dbReference type="SAM" id="Phobius"/>
    </source>
</evidence>
<dbReference type="InterPro" id="IPR040350">
    <property type="entry name" value="TMEM272"/>
</dbReference>
<feature type="transmembrane region" description="Helical" evidence="1">
    <location>
        <begin position="61"/>
        <end position="81"/>
    </location>
</feature>
<evidence type="ECO:0000313" key="2">
    <source>
        <dbReference type="Ensembl" id="ENSSMRP00000015465.1"/>
    </source>
</evidence>
<name>A0A8D0BZJ3_SALMN</name>
<dbReference type="OMA" id="VCWFITG"/>
<evidence type="ECO:0000313" key="3">
    <source>
        <dbReference type="Proteomes" id="UP000694421"/>
    </source>
</evidence>
<keyword evidence="1" id="KW-0472">Membrane</keyword>
<feature type="transmembrane region" description="Helical" evidence="1">
    <location>
        <begin position="32"/>
        <end position="49"/>
    </location>
</feature>
<accession>A0A8D0BZJ3</accession>
<sequence length="181" mass="19255">MSEEESARATLLPATGTEEASVHALPIALGKILLAVLPIAGIVIGTVYLGQCPRQPLLPPYLIVLGAVLLLLLLLSCAPCGDGSERPNACKRCFSASCLLFLSAWFIAGNVWVYSIYPPDYEQSGQGRFCQRTLFLFAFGITTAVHVAFAVALLLTFCILMGMILLKTALPYGGHGDRGGP</sequence>
<feature type="transmembrane region" description="Helical" evidence="1">
    <location>
        <begin position="134"/>
        <end position="166"/>
    </location>
</feature>
<keyword evidence="1" id="KW-0812">Transmembrane</keyword>
<proteinExistence type="predicted"/>